<evidence type="ECO:0000313" key="6">
    <source>
        <dbReference type="EMBL" id="GIG87870.1"/>
    </source>
</evidence>
<name>A0ABQ4DZK7_9ACTN</name>
<evidence type="ECO:0000259" key="5">
    <source>
        <dbReference type="PROSITE" id="PS50977"/>
    </source>
</evidence>
<dbReference type="Gene3D" id="1.10.10.60">
    <property type="entry name" value="Homeodomain-like"/>
    <property type="match status" value="1"/>
</dbReference>
<dbReference type="PANTHER" id="PTHR30055">
    <property type="entry name" value="HTH-TYPE TRANSCRIPTIONAL REGULATOR RUTR"/>
    <property type="match status" value="1"/>
</dbReference>
<feature type="domain" description="HTH tetR-type" evidence="5">
    <location>
        <begin position="13"/>
        <end position="73"/>
    </location>
</feature>
<proteinExistence type="predicted"/>
<dbReference type="InterPro" id="IPR023772">
    <property type="entry name" value="DNA-bd_HTH_TetR-type_CS"/>
</dbReference>
<organism evidence="6 7">
    <name type="scientific">Plantactinospora endophytica</name>
    <dbReference type="NCBI Taxonomy" id="673535"/>
    <lineage>
        <taxon>Bacteria</taxon>
        <taxon>Bacillati</taxon>
        <taxon>Actinomycetota</taxon>
        <taxon>Actinomycetes</taxon>
        <taxon>Micromonosporales</taxon>
        <taxon>Micromonosporaceae</taxon>
        <taxon>Plantactinospora</taxon>
    </lineage>
</organism>
<evidence type="ECO:0000256" key="2">
    <source>
        <dbReference type="ARBA" id="ARBA00023125"/>
    </source>
</evidence>
<evidence type="ECO:0000256" key="3">
    <source>
        <dbReference type="ARBA" id="ARBA00023163"/>
    </source>
</evidence>
<comment type="caution">
    <text evidence="6">The sequence shown here is derived from an EMBL/GenBank/DDBJ whole genome shotgun (WGS) entry which is preliminary data.</text>
</comment>
<sequence length="198" mass="21152">MTDGAGLRERKKQRTRQALIAAAVRLFTEQGYEQTSVAQIAAAAEVTTRTFFLHFPSKDDVLFADAGTRIDLGLRTIAERQPEEPMADVLARVMTQMINNTTSGDHANGLAALRARLVMSTPTLLARMLHRLLGAQVELADALHRAYPAELDEVAAAAVIGALTGAVSTAALASHARGDDPQGVRAAMLRATTIALPR</sequence>
<feature type="DNA-binding region" description="H-T-H motif" evidence="4">
    <location>
        <begin position="36"/>
        <end position="55"/>
    </location>
</feature>
<dbReference type="EMBL" id="BONW01000013">
    <property type="protein sequence ID" value="GIG87870.1"/>
    <property type="molecule type" value="Genomic_DNA"/>
</dbReference>
<gene>
    <name evidence="6" type="ORF">Pen02_28060</name>
</gene>
<dbReference type="InterPro" id="IPR050109">
    <property type="entry name" value="HTH-type_TetR-like_transc_reg"/>
</dbReference>
<keyword evidence="1" id="KW-0805">Transcription regulation</keyword>
<keyword evidence="7" id="KW-1185">Reference proteome</keyword>
<protein>
    <submittedName>
        <fullName evidence="6">TetR family transcriptional regulator</fullName>
    </submittedName>
</protein>
<keyword evidence="3" id="KW-0804">Transcription</keyword>
<keyword evidence="2 4" id="KW-0238">DNA-binding</keyword>
<dbReference type="PRINTS" id="PR00455">
    <property type="entry name" value="HTHTETR"/>
</dbReference>
<reference evidence="6 7" key="1">
    <citation type="submission" date="2021-01" db="EMBL/GenBank/DDBJ databases">
        <title>Whole genome shotgun sequence of Plantactinospora endophytica NBRC 110450.</title>
        <authorList>
            <person name="Komaki H."/>
            <person name="Tamura T."/>
        </authorList>
    </citation>
    <scope>NUCLEOTIDE SEQUENCE [LARGE SCALE GENOMIC DNA]</scope>
    <source>
        <strain evidence="6 7">NBRC 110450</strain>
    </source>
</reference>
<evidence type="ECO:0000256" key="4">
    <source>
        <dbReference type="PROSITE-ProRule" id="PRU00335"/>
    </source>
</evidence>
<dbReference type="PROSITE" id="PS50977">
    <property type="entry name" value="HTH_TETR_2"/>
    <property type="match status" value="1"/>
</dbReference>
<dbReference type="PROSITE" id="PS01081">
    <property type="entry name" value="HTH_TETR_1"/>
    <property type="match status" value="1"/>
</dbReference>
<dbReference type="InterPro" id="IPR009057">
    <property type="entry name" value="Homeodomain-like_sf"/>
</dbReference>
<dbReference type="SUPFAM" id="SSF46689">
    <property type="entry name" value="Homeodomain-like"/>
    <property type="match status" value="1"/>
</dbReference>
<evidence type="ECO:0000256" key="1">
    <source>
        <dbReference type="ARBA" id="ARBA00023015"/>
    </source>
</evidence>
<accession>A0ABQ4DZK7</accession>
<dbReference type="InterPro" id="IPR001647">
    <property type="entry name" value="HTH_TetR"/>
</dbReference>
<dbReference type="PANTHER" id="PTHR30055:SF234">
    <property type="entry name" value="HTH-TYPE TRANSCRIPTIONAL REGULATOR BETI"/>
    <property type="match status" value="1"/>
</dbReference>
<evidence type="ECO:0000313" key="7">
    <source>
        <dbReference type="Proteomes" id="UP000646749"/>
    </source>
</evidence>
<dbReference type="RefSeq" id="WP_203866407.1">
    <property type="nucleotide sequence ID" value="NZ_BONW01000013.1"/>
</dbReference>
<dbReference type="Pfam" id="PF00440">
    <property type="entry name" value="TetR_N"/>
    <property type="match status" value="1"/>
</dbReference>
<dbReference type="Proteomes" id="UP000646749">
    <property type="component" value="Unassembled WGS sequence"/>
</dbReference>
<dbReference type="Gene3D" id="1.10.357.10">
    <property type="entry name" value="Tetracycline Repressor, domain 2"/>
    <property type="match status" value="1"/>
</dbReference>